<dbReference type="InterPro" id="IPR000152">
    <property type="entry name" value="EGF-type_Asp/Asn_hydroxyl_site"/>
</dbReference>
<evidence type="ECO:0000256" key="1">
    <source>
        <dbReference type="ARBA" id="ARBA00022536"/>
    </source>
</evidence>
<dbReference type="FunFam" id="2.10.25.10:FF:000173">
    <property type="entry name" value="Neurogenic locus notch protein 2"/>
    <property type="match status" value="1"/>
</dbReference>
<sequence>NCFLYKSNKLFFHARCQPSLIGERCQFQDPCHQSPCANGGSCGSTLRDGTVHYQCTCPKGFRGKDICLLGWQYNWPSSMFIMYFLFCLGQDCSLFDACASKPCVNGGRCTNWNGRYNCTCPSGYQGRNCRSDVDECRVSGLCQHGGTCLNTPGSFRCQCQAGYTGQHCESISTPCAPSQCLNGGTCRQTGDLSYECACLPGEAVTTHNWEQERNLLDSTLLWKTFS</sequence>
<dbReference type="Pfam" id="PF07645">
    <property type="entry name" value="EGF_CA"/>
    <property type="match status" value="1"/>
</dbReference>
<feature type="disulfide bond" evidence="6">
    <location>
        <begin position="159"/>
        <end position="168"/>
    </location>
</feature>
<dbReference type="PRINTS" id="PR00010">
    <property type="entry name" value="EGFBLOOD"/>
</dbReference>
<evidence type="ECO:0000256" key="6">
    <source>
        <dbReference type="PROSITE-ProRule" id="PRU00076"/>
    </source>
</evidence>
<evidence type="ECO:0000259" key="7">
    <source>
        <dbReference type="PROSITE" id="PS50026"/>
    </source>
</evidence>
<organism evidence="8 9">
    <name type="scientific">Naja naja</name>
    <name type="common">Indian cobra</name>
    <dbReference type="NCBI Taxonomy" id="35670"/>
    <lineage>
        <taxon>Eukaryota</taxon>
        <taxon>Metazoa</taxon>
        <taxon>Chordata</taxon>
        <taxon>Craniata</taxon>
        <taxon>Vertebrata</taxon>
        <taxon>Euteleostomi</taxon>
        <taxon>Lepidosauria</taxon>
        <taxon>Squamata</taxon>
        <taxon>Bifurcata</taxon>
        <taxon>Unidentata</taxon>
        <taxon>Episquamata</taxon>
        <taxon>Toxicofera</taxon>
        <taxon>Serpentes</taxon>
        <taxon>Colubroidea</taxon>
        <taxon>Elapidae</taxon>
        <taxon>Elapinae</taxon>
        <taxon>Naja</taxon>
    </lineage>
</organism>
<evidence type="ECO:0000313" key="9">
    <source>
        <dbReference type="Proteomes" id="UP000694559"/>
    </source>
</evidence>
<feature type="disulfide bond" evidence="6">
    <location>
        <begin position="120"/>
        <end position="129"/>
    </location>
</feature>
<dbReference type="InterPro" id="IPR001881">
    <property type="entry name" value="EGF-like_Ca-bd_dom"/>
</dbReference>
<feature type="domain" description="EGF-like" evidence="7">
    <location>
        <begin position="27"/>
        <end position="68"/>
    </location>
</feature>
<evidence type="ECO:0000256" key="5">
    <source>
        <dbReference type="ARBA" id="ARBA00023180"/>
    </source>
</evidence>
<evidence type="ECO:0000256" key="2">
    <source>
        <dbReference type="ARBA" id="ARBA00022729"/>
    </source>
</evidence>
<dbReference type="Ensembl" id="ENSNNAT00000016328.1">
    <property type="protein sequence ID" value="ENSNNAP00000015565.1"/>
    <property type="gene ID" value="ENSNNAG00000010481.1"/>
</dbReference>
<dbReference type="InterPro" id="IPR051022">
    <property type="entry name" value="Notch_Cell-Fate_Det"/>
</dbReference>
<accession>A0A8C6XKK1</accession>
<dbReference type="GO" id="GO:0005509">
    <property type="term" value="F:calcium ion binding"/>
    <property type="evidence" value="ECO:0007669"/>
    <property type="project" value="InterPro"/>
</dbReference>
<dbReference type="InterPro" id="IPR018097">
    <property type="entry name" value="EGF_Ca-bd_CS"/>
</dbReference>
<keyword evidence="5" id="KW-0325">Glycoprotein</keyword>
<reference evidence="8" key="2">
    <citation type="submission" date="2025-09" db="UniProtKB">
        <authorList>
            <consortium name="Ensembl"/>
        </authorList>
    </citation>
    <scope>IDENTIFICATION</scope>
</reference>
<protein>
    <recommendedName>
        <fullName evidence="7">EGF-like domain-containing protein</fullName>
    </recommendedName>
</protein>
<evidence type="ECO:0000256" key="4">
    <source>
        <dbReference type="ARBA" id="ARBA00023157"/>
    </source>
</evidence>
<dbReference type="FunFam" id="2.10.25.10:FF:000151">
    <property type="entry name" value="FAT atypical cadherin 4"/>
    <property type="match status" value="1"/>
</dbReference>
<feature type="domain" description="EGF-like" evidence="7">
    <location>
        <begin position="132"/>
        <end position="169"/>
    </location>
</feature>
<comment type="caution">
    <text evidence="6">Lacks conserved residue(s) required for the propagation of feature annotation.</text>
</comment>
<dbReference type="InterPro" id="IPR049883">
    <property type="entry name" value="NOTCH1_EGF-like"/>
</dbReference>
<dbReference type="OMA" id="CEKKTIC"/>
<dbReference type="PANTHER" id="PTHR24049">
    <property type="entry name" value="CRUMBS FAMILY MEMBER"/>
    <property type="match status" value="1"/>
</dbReference>
<evidence type="ECO:0000313" key="8">
    <source>
        <dbReference type="Ensembl" id="ENSNNAP00000015565.1"/>
    </source>
</evidence>
<dbReference type="PROSITE" id="PS01187">
    <property type="entry name" value="EGF_CA"/>
    <property type="match status" value="1"/>
</dbReference>
<dbReference type="PROSITE" id="PS00010">
    <property type="entry name" value="ASX_HYDROXYL"/>
    <property type="match status" value="2"/>
</dbReference>
<proteinExistence type="predicted"/>
<dbReference type="InterPro" id="IPR000742">
    <property type="entry name" value="EGF"/>
</dbReference>
<reference evidence="8" key="1">
    <citation type="submission" date="2025-08" db="UniProtKB">
        <authorList>
            <consortium name="Ensembl"/>
        </authorList>
    </citation>
    <scope>IDENTIFICATION</scope>
</reference>
<keyword evidence="3" id="KW-0677">Repeat</keyword>
<dbReference type="PROSITE" id="PS00022">
    <property type="entry name" value="EGF_1"/>
    <property type="match status" value="2"/>
</dbReference>
<dbReference type="OrthoDB" id="446173at2759"/>
<keyword evidence="9" id="KW-1185">Reference proteome</keyword>
<dbReference type="PROSITE" id="PS50026">
    <property type="entry name" value="EGF_3"/>
    <property type="match status" value="4"/>
</dbReference>
<name>A0A8C6XKK1_NAJNA</name>
<dbReference type="CDD" id="cd00054">
    <property type="entry name" value="EGF_CA"/>
    <property type="match status" value="2"/>
</dbReference>
<dbReference type="GeneTree" id="ENSGT00940000160234"/>
<dbReference type="AlphaFoldDB" id="A0A8C6XKK1"/>
<keyword evidence="2" id="KW-0732">Signal</keyword>
<dbReference type="Gene3D" id="2.10.25.10">
    <property type="entry name" value="Laminin"/>
    <property type="match status" value="4"/>
</dbReference>
<keyword evidence="1 6" id="KW-0245">EGF-like domain</keyword>
<dbReference type="PROSITE" id="PS01186">
    <property type="entry name" value="EGF_2"/>
    <property type="match status" value="3"/>
</dbReference>
<dbReference type="Proteomes" id="UP000694559">
    <property type="component" value="Unplaced"/>
</dbReference>
<dbReference type="SUPFAM" id="SSF57196">
    <property type="entry name" value="EGF/Laminin"/>
    <property type="match status" value="4"/>
</dbReference>
<dbReference type="SMART" id="SM00179">
    <property type="entry name" value="EGF_CA"/>
    <property type="match status" value="4"/>
</dbReference>
<dbReference type="SMART" id="SM00181">
    <property type="entry name" value="EGF"/>
    <property type="match status" value="4"/>
</dbReference>
<dbReference type="Pfam" id="PF00008">
    <property type="entry name" value="EGF"/>
    <property type="match status" value="3"/>
</dbReference>
<evidence type="ECO:0000256" key="3">
    <source>
        <dbReference type="ARBA" id="ARBA00022737"/>
    </source>
</evidence>
<feature type="domain" description="EGF-like" evidence="7">
    <location>
        <begin position="171"/>
        <end position="208"/>
    </location>
</feature>
<feature type="domain" description="EGF-like" evidence="7">
    <location>
        <begin position="94"/>
        <end position="130"/>
    </location>
</feature>
<keyword evidence="4 6" id="KW-1015">Disulfide bond</keyword>